<organism evidence="1 2">
    <name type="scientific">Neorhizobium galegae</name>
    <name type="common">Rhizobium galegae</name>
    <dbReference type="NCBI Taxonomy" id="399"/>
    <lineage>
        <taxon>Bacteria</taxon>
        <taxon>Pseudomonadati</taxon>
        <taxon>Pseudomonadota</taxon>
        <taxon>Alphaproteobacteria</taxon>
        <taxon>Hyphomicrobiales</taxon>
        <taxon>Rhizobiaceae</taxon>
        <taxon>Rhizobium/Agrobacterium group</taxon>
        <taxon>Neorhizobium</taxon>
    </lineage>
</organism>
<dbReference type="AlphaFoldDB" id="A0A6A1TMW4"/>
<gene>
    <name evidence="1" type="ORF">F4V91_06925</name>
</gene>
<reference evidence="1 2" key="1">
    <citation type="submission" date="2019-09" db="EMBL/GenBank/DDBJ databases">
        <title>Genome sequencing of Ng87 strain.</title>
        <authorList>
            <person name="Karasev E.S."/>
            <person name="Andronov E."/>
        </authorList>
    </citation>
    <scope>NUCLEOTIDE SEQUENCE [LARGE SCALE GENOMIC DNA]</scope>
    <source>
        <strain evidence="1 2">Ng87</strain>
    </source>
</reference>
<evidence type="ECO:0000313" key="2">
    <source>
        <dbReference type="Proteomes" id="UP000386575"/>
    </source>
</evidence>
<protein>
    <submittedName>
        <fullName evidence="1">Uncharacterized protein</fullName>
    </submittedName>
</protein>
<dbReference type="Proteomes" id="UP000386575">
    <property type="component" value="Unassembled WGS sequence"/>
</dbReference>
<name>A0A6A1TMW4_NEOGA</name>
<accession>A0A6A1TMW4</accession>
<sequence>MIEKLYTFLKFAKLLNTKEHSIWHILDVGDVRPHTIIEDYQNQKLSDVIDSLRFSENDVDAFREEFRRRRHEQFKTEYADVYVPDEGPGARGLEFGPGWIGIVEQFCDQLRGLERHHFVVALAWGKEKFGALRLFTRDHLPTLTTLQAYLLSRLRERARRQSLRTCQECGLPGRLRWGVHAATLCDRHKHLVGTLRPEDGIILDPDRQKLNSDGSVAEWPENFIGRYTWTDEELGLDEGLSMDLARQLEIEFKPFLSPDLRLDGTDLELADLRRKLLAVDQAIGRHHEVKFQKRQRGYEIAIDREHPMSTIDEIKRHAIIAEIEMIMSGEQV</sequence>
<dbReference type="EMBL" id="VZUL01000002">
    <property type="protein sequence ID" value="KAB1086191.1"/>
    <property type="molecule type" value="Genomic_DNA"/>
</dbReference>
<comment type="caution">
    <text evidence="1">The sequence shown here is derived from an EMBL/GenBank/DDBJ whole genome shotgun (WGS) entry which is preliminary data.</text>
</comment>
<evidence type="ECO:0000313" key="1">
    <source>
        <dbReference type="EMBL" id="KAB1086191.1"/>
    </source>
</evidence>
<proteinExistence type="predicted"/>
<dbReference type="RefSeq" id="WP_151041705.1">
    <property type="nucleotide sequence ID" value="NZ_VZUL01000002.1"/>
</dbReference>